<keyword evidence="1" id="KW-0472">Membrane</keyword>
<sequence length="52" mass="5731">MVTKSNFGFTLVELIVVITIIGLLATVGIGSYTNVQKNSSRYQETSRHARIC</sequence>
<evidence type="ECO:0008006" key="4">
    <source>
        <dbReference type="Google" id="ProtNLM"/>
    </source>
</evidence>
<reference evidence="3" key="1">
    <citation type="submission" date="2017-09" db="EMBL/GenBank/DDBJ databases">
        <title>Depth-based differentiation of microbial function through sediment-hosted aquifers and enrichment of novel symbionts in the deep terrestrial subsurface.</title>
        <authorList>
            <person name="Probst A.J."/>
            <person name="Ladd B."/>
            <person name="Jarett J.K."/>
            <person name="Geller-Mcgrath D.E."/>
            <person name="Sieber C.M.K."/>
            <person name="Emerson J.B."/>
            <person name="Anantharaman K."/>
            <person name="Thomas B.C."/>
            <person name="Malmstrom R."/>
            <person name="Stieglmeier M."/>
            <person name="Klingl A."/>
            <person name="Woyke T."/>
            <person name="Ryan C.M."/>
            <person name="Banfield J.F."/>
        </authorList>
    </citation>
    <scope>NUCLEOTIDE SEQUENCE [LARGE SCALE GENOMIC DNA]</scope>
</reference>
<dbReference type="InterPro" id="IPR045584">
    <property type="entry name" value="Pilin-like"/>
</dbReference>
<dbReference type="AlphaFoldDB" id="A0A2M8F4L2"/>
<comment type="caution">
    <text evidence="2">The sequence shown here is derived from an EMBL/GenBank/DDBJ whole genome shotgun (WGS) entry which is preliminary data.</text>
</comment>
<proteinExistence type="predicted"/>
<evidence type="ECO:0000313" key="3">
    <source>
        <dbReference type="Proteomes" id="UP000231383"/>
    </source>
</evidence>
<gene>
    <name evidence="2" type="ORF">CO051_00270</name>
</gene>
<name>A0A2M8F4L2_9BACT</name>
<dbReference type="EMBL" id="PFSC01000007">
    <property type="protein sequence ID" value="PJC34181.1"/>
    <property type="molecule type" value="Genomic_DNA"/>
</dbReference>
<evidence type="ECO:0000256" key="1">
    <source>
        <dbReference type="SAM" id="Phobius"/>
    </source>
</evidence>
<dbReference type="Proteomes" id="UP000231383">
    <property type="component" value="Unassembled WGS sequence"/>
</dbReference>
<evidence type="ECO:0000313" key="2">
    <source>
        <dbReference type="EMBL" id="PJC34181.1"/>
    </source>
</evidence>
<keyword evidence="1" id="KW-1133">Transmembrane helix</keyword>
<protein>
    <recommendedName>
        <fullName evidence="4">Prepilin-type cleavage/methylation domain-containing protein</fullName>
    </recommendedName>
</protein>
<organism evidence="2 3">
    <name type="scientific">Candidatus Roizmanbacteria bacterium CG_4_9_14_0_2_um_filter_39_13</name>
    <dbReference type="NCBI Taxonomy" id="1974839"/>
    <lineage>
        <taxon>Bacteria</taxon>
        <taxon>Candidatus Roizmaniibacteriota</taxon>
    </lineage>
</organism>
<dbReference type="Pfam" id="PF07963">
    <property type="entry name" value="N_methyl"/>
    <property type="match status" value="1"/>
</dbReference>
<dbReference type="NCBIfam" id="TIGR02532">
    <property type="entry name" value="IV_pilin_GFxxxE"/>
    <property type="match status" value="1"/>
</dbReference>
<feature type="transmembrane region" description="Helical" evidence="1">
    <location>
        <begin position="6"/>
        <end position="32"/>
    </location>
</feature>
<dbReference type="SUPFAM" id="SSF54523">
    <property type="entry name" value="Pili subunits"/>
    <property type="match status" value="1"/>
</dbReference>
<keyword evidence="1" id="KW-0812">Transmembrane</keyword>
<dbReference type="InterPro" id="IPR012902">
    <property type="entry name" value="N_methyl_site"/>
</dbReference>
<accession>A0A2M8F4L2</accession>
<dbReference type="Gene3D" id="3.30.700.10">
    <property type="entry name" value="Glycoprotein, Type 4 Pilin"/>
    <property type="match status" value="1"/>
</dbReference>